<protein>
    <submittedName>
        <fullName evidence="5">LacI family DNA-binding transcriptional regulator</fullName>
    </submittedName>
</protein>
<dbReference type="PROSITE" id="PS50932">
    <property type="entry name" value="HTH_LACI_2"/>
    <property type="match status" value="1"/>
</dbReference>
<evidence type="ECO:0000313" key="5">
    <source>
        <dbReference type="EMBL" id="XCJ17956.1"/>
    </source>
</evidence>
<dbReference type="GO" id="GO:0003700">
    <property type="term" value="F:DNA-binding transcription factor activity"/>
    <property type="evidence" value="ECO:0007669"/>
    <property type="project" value="TreeGrafter"/>
</dbReference>
<dbReference type="InterPro" id="IPR000843">
    <property type="entry name" value="HTH_LacI"/>
</dbReference>
<dbReference type="RefSeq" id="WP_353949041.1">
    <property type="nucleotide sequence ID" value="NZ_CP159510.1"/>
</dbReference>
<sequence length="332" mass="37085">MATIKEIAKIAGVSQATVSRVLNLDETLSVSKKTKDKIFAAASSLNYSKHLRNKPKKILSKVAIVEWYTRQKELDDVYYYSIRLGIEKKAQDLGLEIINLFHEDSFKALKDIDGIIAIGKYSTVQIKQLSQLCAKIVFVDCNTLCMNVNCVVPDFEGAVASVINHFRSHQLSKIGMLSGVEKTSDQLETVNDRRLISFKNILSTENLFDERYLFYGAFSAESGYSMMKNAIAQLGDELPEAFFVANDSMAVGALRALKEANINVPQRVSLIAFNDISISRFIIPSLSTVQVYTEQMGEAALNLLSQQFDEQNFPPQMVTLATRLILRNSSIN</sequence>
<dbReference type="InterPro" id="IPR046335">
    <property type="entry name" value="LacI/GalR-like_sensor"/>
</dbReference>
<keyword evidence="1" id="KW-0805">Transcription regulation</keyword>
<proteinExistence type="predicted"/>
<dbReference type="SMART" id="SM00354">
    <property type="entry name" value="HTH_LACI"/>
    <property type="match status" value="1"/>
</dbReference>
<dbReference type="CDD" id="cd01544">
    <property type="entry name" value="PBP1_GalR"/>
    <property type="match status" value="1"/>
</dbReference>
<dbReference type="InterPro" id="IPR010982">
    <property type="entry name" value="Lambda_DNA-bd_dom_sf"/>
</dbReference>
<dbReference type="PANTHER" id="PTHR30146">
    <property type="entry name" value="LACI-RELATED TRANSCRIPTIONAL REPRESSOR"/>
    <property type="match status" value="1"/>
</dbReference>
<feature type="domain" description="HTH lacI-type" evidence="4">
    <location>
        <begin position="2"/>
        <end position="53"/>
    </location>
</feature>
<reference evidence="5" key="1">
    <citation type="submission" date="2024-06" db="EMBL/GenBank/DDBJ databases">
        <authorList>
            <person name="Fan A."/>
            <person name="Zhang F.Y."/>
            <person name="Zhang L."/>
        </authorList>
    </citation>
    <scope>NUCLEOTIDE SEQUENCE</scope>
    <source>
        <strain evidence="5">Y61</strain>
    </source>
</reference>
<evidence type="ECO:0000259" key="4">
    <source>
        <dbReference type="PROSITE" id="PS50932"/>
    </source>
</evidence>
<dbReference type="SUPFAM" id="SSF53822">
    <property type="entry name" value="Periplasmic binding protein-like I"/>
    <property type="match status" value="1"/>
</dbReference>
<name>A0AAU8IIA5_9BACL</name>
<dbReference type="Pfam" id="PF00356">
    <property type="entry name" value="LacI"/>
    <property type="match status" value="1"/>
</dbReference>
<dbReference type="InterPro" id="IPR028082">
    <property type="entry name" value="Peripla_BP_I"/>
</dbReference>
<dbReference type="EMBL" id="CP159510">
    <property type="protein sequence ID" value="XCJ17956.1"/>
    <property type="molecule type" value="Genomic_DNA"/>
</dbReference>
<dbReference type="PANTHER" id="PTHR30146:SF149">
    <property type="entry name" value="HTH-TYPE TRANSCRIPTIONAL REGULATOR EBGR"/>
    <property type="match status" value="1"/>
</dbReference>
<dbReference type="Pfam" id="PF13377">
    <property type="entry name" value="Peripla_BP_3"/>
    <property type="match status" value="1"/>
</dbReference>
<organism evidence="5">
    <name type="scientific">Sporolactobacillus sp. Y61</name>
    <dbReference type="NCBI Taxonomy" id="3160863"/>
    <lineage>
        <taxon>Bacteria</taxon>
        <taxon>Bacillati</taxon>
        <taxon>Bacillota</taxon>
        <taxon>Bacilli</taxon>
        <taxon>Bacillales</taxon>
        <taxon>Sporolactobacillaceae</taxon>
        <taxon>Sporolactobacillus</taxon>
    </lineage>
</organism>
<dbReference type="PRINTS" id="PR00036">
    <property type="entry name" value="HTHLACI"/>
</dbReference>
<dbReference type="Gene3D" id="3.40.50.2300">
    <property type="match status" value="2"/>
</dbReference>
<evidence type="ECO:0000256" key="1">
    <source>
        <dbReference type="ARBA" id="ARBA00023015"/>
    </source>
</evidence>
<evidence type="ECO:0000256" key="2">
    <source>
        <dbReference type="ARBA" id="ARBA00023125"/>
    </source>
</evidence>
<evidence type="ECO:0000256" key="3">
    <source>
        <dbReference type="ARBA" id="ARBA00023163"/>
    </source>
</evidence>
<dbReference type="Gene3D" id="1.10.260.40">
    <property type="entry name" value="lambda repressor-like DNA-binding domains"/>
    <property type="match status" value="1"/>
</dbReference>
<dbReference type="GO" id="GO:0000976">
    <property type="term" value="F:transcription cis-regulatory region binding"/>
    <property type="evidence" value="ECO:0007669"/>
    <property type="project" value="TreeGrafter"/>
</dbReference>
<dbReference type="SUPFAM" id="SSF47413">
    <property type="entry name" value="lambda repressor-like DNA-binding domains"/>
    <property type="match status" value="1"/>
</dbReference>
<keyword evidence="2 5" id="KW-0238">DNA-binding</keyword>
<dbReference type="PROSITE" id="PS00356">
    <property type="entry name" value="HTH_LACI_1"/>
    <property type="match status" value="1"/>
</dbReference>
<keyword evidence="3" id="KW-0804">Transcription</keyword>
<accession>A0AAU8IIA5</accession>
<gene>
    <name evidence="5" type="ORF">ABNN70_05700</name>
</gene>
<dbReference type="AlphaFoldDB" id="A0AAU8IIA5"/>
<dbReference type="CDD" id="cd01392">
    <property type="entry name" value="HTH_LacI"/>
    <property type="match status" value="1"/>
</dbReference>